<gene>
    <name evidence="3" type="ORF">D9Q81_09350</name>
</gene>
<comment type="caution">
    <text evidence="3">The sequence shown here is derived from an EMBL/GenBank/DDBJ whole genome shotgun (WGS) entry which is preliminary data.</text>
</comment>
<dbReference type="PANTHER" id="PTHR43849">
    <property type="entry name" value="BLL3936 PROTEIN"/>
    <property type="match status" value="1"/>
</dbReference>
<feature type="transmembrane region" description="Helical" evidence="1">
    <location>
        <begin position="109"/>
        <end position="127"/>
    </location>
</feature>
<feature type="transmembrane region" description="Helical" evidence="1">
    <location>
        <begin position="408"/>
        <end position="432"/>
    </location>
</feature>
<dbReference type="AlphaFoldDB" id="A0A429FZR9"/>
<keyword evidence="1" id="KW-0472">Membrane</keyword>
<feature type="transmembrane region" description="Helical" evidence="1">
    <location>
        <begin position="348"/>
        <end position="364"/>
    </location>
</feature>
<feature type="transmembrane region" description="Helical" evidence="1">
    <location>
        <begin position="185"/>
        <end position="209"/>
    </location>
</feature>
<feature type="transmembrane region" description="Helical" evidence="1">
    <location>
        <begin position="266"/>
        <end position="290"/>
    </location>
</feature>
<feature type="transmembrane region" description="Helical" evidence="1">
    <location>
        <begin position="444"/>
        <end position="464"/>
    </location>
</feature>
<dbReference type="InterPro" id="IPR011853">
    <property type="entry name" value="TRAP_DctM-Dct_fused"/>
</dbReference>
<evidence type="ECO:0000313" key="3">
    <source>
        <dbReference type="EMBL" id="RSN67073.1"/>
    </source>
</evidence>
<dbReference type="NCBIfam" id="TIGR02123">
    <property type="entry name" value="TRAP_fused"/>
    <property type="match status" value="1"/>
</dbReference>
<dbReference type="InterPro" id="IPR010656">
    <property type="entry name" value="DctM"/>
</dbReference>
<organism evidence="3 4">
    <name type="scientific">Candidatus Korarchaeum cryptofilum</name>
    <dbReference type="NCBI Taxonomy" id="498846"/>
    <lineage>
        <taxon>Archaea</taxon>
        <taxon>Thermoproteota</taxon>
        <taxon>Candidatus Korarchaeia</taxon>
        <taxon>Candidatus Korarchaeales</taxon>
        <taxon>Candidatus Korarchaeaceae</taxon>
        <taxon>Candidatus Korarchaeum</taxon>
    </lineage>
</organism>
<evidence type="ECO:0000259" key="2">
    <source>
        <dbReference type="Pfam" id="PF06808"/>
    </source>
</evidence>
<evidence type="ECO:0000256" key="1">
    <source>
        <dbReference type="SAM" id="Phobius"/>
    </source>
</evidence>
<keyword evidence="1" id="KW-1133">Transmembrane helix</keyword>
<name>A0A429FZR9_9CREN</name>
<dbReference type="PANTHER" id="PTHR43849:SF2">
    <property type="entry name" value="BLL3936 PROTEIN"/>
    <property type="match status" value="1"/>
</dbReference>
<dbReference type="Pfam" id="PF06808">
    <property type="entry name" value="DctM"/>
    <property type="match status" value="1"/>
</dbReference>
<proteinExistence type="predicted"/>
<feature type="transmembrane region" description="Helical" evidence="1">
    <location>
        <begin position="562"/>
        <end position="585"/>
    </location>
</feature>
<evidence type="ECO:0000313" key="4">
    <source>
        <dbReference type="Proteomes" id="UP000278149"/>
    </source>
</evidence>
<feature type="transmembrane region" description="Helical" evidence="1">
    <location>
        <begin position="134"/>
        <end position="152"/>
    </location>
</feature>
<dbReference type="EMBL" id="RCOR01000050">
    <property type="protein sequence ID" value="RSN67073.1"/>
    <property type="molecule type" value="Genomic_DNA"/>
</dbReference>
<feature type="transmembrane region" description="Helical" evidence="1">
    <location>
        <begin position="605"/>
        <end position="629"/>
    </location>
</feature>
<feature type="transmembrane region" description="Helical" evidence="1">
    <location>
        <begin position="370"/>
        <end position="387"/>
    </location>
</feature>
<feature type="transmembrane region" description="Helical" evidence="1">
    <location>
        <begin position="23"/>
        <end position="43"/>
    </location>
</feature>
<feature type="transmembrane region" description="Helical" evidence="1">
    <location>
        <begin position="49"/>
        <end position="65"/>
    </location>
</feature>
<keyword evidence="1" id="KW-0812">Transmembrane</keyword>
<accession>A0A429FZR9</accession>
<feature type="transmembrane region" description="Helical" evidence="1">
    <location>
        <begin position="302"/>
        <end position="321"/>
    </location>
</feature>
<protein>
    <submittedName>
        <fullName evidence="3">TRAP transporter fused permease subunit</fullName>
    </submittedName>
</protein>
<feature type="transmembrane region" description="Helical" evidence="1">
    <location>
        <begin position="476"/>
        <end position="500"/>
    </location>
</feature>
<feature type="domain" description="TRAP C4-dicarboxylate transport system permease DctM subunit" evidence="2">
    <location>
        <begin position="119"/>
        <end position="540"/>
    </location>
</feature>
<sequence>MAPMSEAEKEEGAVREFRGISKYPVMAVGISMILWCILGALFVIETYRFRMIFLALVLLFMLLQYPPSKKLFRSRLALIIDLILGALAVISIAYAVADEYYAYRSTIPNFYDVLFGIILLIILIEATRRSIGKAFTVIVIFFIAYMYFGYYIPGPLSHKGYDIERIIGHLVMTLDGVYGVPLGVAASYVSLFVLYGALMDAAGAGSFWIDLTTSLMGRKSSSAGRGAVLATALLGGPQGSGVATTMSLTPVLWPTLKEAGYTAEMAAGLISAGGIGAVISPPLMGAAVFLMMEFLDVSYWDIILMVLMPTVLYYLAMLFMVEVEARKYAFKPPEISAPSLKHVFKTKGYHLISLIVLVVLVGLGRSPATAALWAILVVILTSFLSKNREEWLTPRRLISAFYDAAKSFVSIAVLLAAAGIITGAFTLTGLGLKISHMIIELSGGIHVFVMILAAISAIIIGLGLPITATYVVCVPIIAPALVHVGIPAHAAHLLIFYYAVLSEVSPPVALSPSAAAAITGADVYKAMMQAWKYTLPTFLVPFMFSSNKLASNLLIVGSDPEGFLIATSVSIASLLLLAIGSIGHIGVDLSKIERFLLIASGSLLAFWIFSIWAIPIYIISAAIIAFRAYKGLKSPAQKH</sequence>
<dbReference type="Proteomes" id="UP000278149">
    <property type="component" value="Unassembled WGS sequence"/>
</dbReference>
<feature type="transmembrane region" description="Helical" evidence="1">
    <location>
        <begin position="77"/>
        <end position="97"/>
    </location>
</feature>
<feature type="transmembrane region" description="Helical" evidence="1">
    <location>
        <begin position="533"/>
        <end position="550"/>
    </location>
</feature>
<reference evidence="3 4" key="1">
    <citation type="submission" date="2018-10" db="EMBL/GenBank/DDBJ databases">
        <title>Co-occurring genomic capacity for anaerobic methane metabolism and dissimilatory sulfite reduction discovered in the Korarchaeota.</title>
        <authorList>
            <person name="Mckay L.J."/>
            <person name="Dlakic M."/>
            <person name="Fields M.W."/>
            <person name="Delmont T.O."/>
            <person name="Eren A.M."/>
            <person name="Jay Z.J."/>
            <person name="Klingelsmith K.B."/>
            <person name="Rusch D.B."/>
            <person name="Inskeep W.P."/>
        </authorList>
    </citation>
    <scope>NUCLEOTIDE SEQUENCE [LARGE SCALE GENOMIC DNA]</scope>
    <source>
        <strain evidence="3 4">WS</strain>
    </source>
</reference>